<dbReference type="AlphaFoldDB" id="A0AAD5WLD3"/>
<reference evidence="1" key="1">
    <citation type="submission" date="2021-06" db="EMBL/GenBank/DDBJ databases">
        <title>Parelaphostrongylus tenuis whole genome reference sequence.</title>
        <authorList>
            <person name="Garwood T.J."/>
            <person name="Larsen P.A."/>
            <person name="Fountain-Jones N.M."/>
            <person name="Garbe J.R."/>
            <person name="Macchietto M.G."/>
            <person name="Kania S.A."/>
            <person name="Gerhold R.W."/>
            <person name="Richards J.E."/>
            <person name="Wolf T.M."/>
        </authorList>
    </citation>
    <scope>NUCLEOTIDE SEQUENCE</scope>
    <source>
        <strain evidence="1">MNPRO001-30</strain>
        <tissue evidence="1">Meninges</tissue>
    </source>
</reference>
<protein>
    <submittedName>
        <fullName evidence="1">Uncharacterized protein</fullName>
    </submittedName>
</protein>
<proteinExistence type="predicted"/>
<evidence type="ECO:0000313" key="1">
    <source>
        <dbReference type="EMBL" id="KAJ1373985.1"/>
    </source>
</evidence>
<keyword evidence="2" id="KW-1185">Reference proteome</keyword>
<comment type="caution">
    <text evidence="1">The sequence shown here is derived from an EMBL/GenBank/DDBJ whole genome shotgun (WGS) entry which is preliminary data.</text>
</comment>
<name>A0AAD5WLD3_PARTN</name>
<gene>
    <name evidence="1" type="ORF">KIN20_036563</name>
</gene>
<evidence type="ECO:0000313" key="2">
    <source>
        <dbReference type="Proteomes" id="UP001196413"/>
    </source>
</evidence>
<organism evidence="1 2">
    <name type="scientific">Parelaphostrongylus tenuis</name>
    <name type="common">Meningeal worm</name>
    <dbReference type="NCBI Taxonomy" id="148309"/>
    <lineage>
        <taxon>Eukaryota</taxon>
        <taxon>Metazoa</taxon>
        <taxon>Ecdysozoa</taxon>
        <taxon>Nematoda</taxon>
        <taxon>Chromadorea</taxon>
        <taxon>Rhabditida</taxon>
        <taxon>Rhabditina</taxon>
        <taxon>Rhabditomorpha</taxon>
        <taxon>Strongyloidea</taxon>
        <taxon>Metastrongylidae</taxon>
        <taxon>Parelaphostrongylus</taxon>
    </lineage>
</organism>
<accession>A0AAD5WLD3</accession>
<dbReference type="EMBL" id="JAHQIW010007373">
    <property type="protein sequence ID" value="KAJ1373985.1"/>
    <property type="molecule type" value="Genomic_DNA"/>
</dbReference>
<feature type="non-terminal residue" evidence="1">
    <location>
        <position position="1"/>
    </location>
</feature>
<dbReference type="Proteomes" id="UP001196413">
    <property type="component" value="Unassembled WGS sequence"/>
</dbReference>
<sequence>MIESAYRVALDSGEVDKMVLEQGWLELEPVLSILEHCEDPELRVTLQSQFEEVDTANQRWQLLKRRFDEQYRTEMKRTNQVIPTV</sequence>